<evidence type="ECO:0000256" key="4">
    <source>
        <dbReference type="ARBA" id="ARBA00022475"/>
    </source>
</evidence>
<dbReference type="STRING" id="441209.GCA_001870665_01205"/>
<evidence type="ECO:0000256" key="11">
    <source>
        <dbReference type="SAM" id="SignalP"/>
    </source>
</evidence>
<dbReference type="InterPro" id="IPR006260">
    <property type="entry name" value="TonB/TolA_C"/>
</dbReference>
<dbReference type="EMBL" id="CP024899">
    <property type="protein sequence ID" value="ATX65622.1"/>
    <property type="molecule type" value="Genomic_DNA"/>
</dbReference>
<name>A0A2K8K832_9RHOB</name>
<dbReference type="InterPro" id="IPR051045">
    <property type="entry name" value="TonB-dependent_transducer"/>
</dbReference>
<dbReference type="GO" id="GO:0015031">
    <property type="term" value="P:protein transport"/>
    <property type="evidence" value="ECO:0007669"/>
    <property type="project" value="UniProtKB-KW"/>
</dbReference>
<keyword evidence="3" id="KW-0813">Transport</keyword>
<evidence type="ECO:0000259" key="12">
    <source>
        <dbReference type="PROSITE" id="PS52015"/>
    </source>
</evidence>
<keyword evidence="7" id="KW-0653">Protein transport</keyword>
<dbReference type="OrthoDB" id="7722272at2"/>
<keyword evidence="6" id="KW-0812">Transmembrane</keyword>
<dbReference type="GO" id="GO:0005886">
    <property type="term" value="C:plasma membrane"/>
    <property type="evidence" value="ECO:0007669"/>
    <property type="project" value="UniProtKB-SubCell"/>
</dbReference>
<feature type="compositionally biased region" description="Polar residues" evidence="10">
    <location>
        <begin position="91"/>
        <end position="104"/>
    </location>
</feature>
<evidence type="ECO:0000313" key="13">
    <source>
        <dbReference type="EMBL" id="ATX65622.1"/>
    </source>
</evidence>
<evidence type="ECO:0000313" key="14">
    <source>
        <dbReference type="Proteomes" id="UP000228948"/>
    </source>
</evidence>
<evidence type="ECO:0000256" key="2">
    <source>
        <dbReference type="ARBA" id="ARBA00006555"/>
    </source>
</evidence>
<feature type="compositionally biased region" description="Low complexity" evidence="10">
    <location>
        <begin position="143"/>
        <end position="163"/>
    </location>
</feature>
<dbReference type="SUPFAM" id="SSF74653">
    <property type="entry name" value="TolA/TonB C-terminal domain"/>
    <property type="match status" value="1"/>
</dbReference>
<accession>A0A2K8K832</accession>
<evidence type="ECO:0000256" key="6">
    <source>
        <dbReference type="ARBA" id="ARBA00022692"/>
    </source>
</evidence>
<reference evidence="13 14" key="1">
    <citation type="submission" date="2017-11" db="EMBL/GenBank/DDBJ databases">
        <title>Revised Sequence and Annotation of the Rhodobaca barguzinensis strain alga05 Genome.</title>
        <authorList>
            <person name="Kopejtka K."/>
            <person name="Tomasch J.M."/>
            <person name="Bunk B."/>
            <person name="Koblizek M."/>
        </authorList>
    </citation>
    <scope>NUCLEOTIDE SEQUENCE [LARGE SCALE GENOMIC DNA]</scope>
    <source>
        <strain evidence="14">alga05</strain>
    </source>
</reference>
<dbReference type="RefSeq" id="WP_071480183.1">
    <property type="nucleotide sequence ID" value="NZ_CP024899.1"/>
</dbReference>
<evidence type="ECO:0000256" key="3">
    <source>
        <dbReference type="ARBA" id="ARBA00022448"/>
    </source>
</evidence>
<dbReference type="GO" id="GO:0055085">
    <property type="term" value="P:transmembrane transport"/>
    <property type="evidence" value="ECO:0007669"/>
    <property type="project" value="InterPro"/>
</dbReference>
<evidence type="ECO:0000256" key="1">
    <source>
        <dbReference type="ARBA" id="ARBA00004383"/>
    </source>
</evidence>
<keyword evidence="11" id="KW-0732">Signal</keyword>
<comment type="similarity">
    <text evidence="2">Belongs to the TonB family.</text>
</comment>
<evidence type="ECO:0000256" key="8">
    <source>
        <dbReference type="ARBA" id="ARBA00022989"/>
    </source>
</evidence>
<feature type="signal peptide" evidence="11">
    <location>
        <begin position="1"/>
        <end position="26"/>
    </location>
</feature>
<dbReference type="Gene3D" id="3.30.1150.10">
    <property type="match status" value="1"/>
</dbReference>
<dbReference type="PROSITE" id="PS52015">
    <property type="entry name" value="TONB_CTD"/>
    <property type="match status" value="1"/>
</dbReference>
<evidence type="ECO:0000256" key="9">
    <source>
        <dbReference type="ARBA" id="ARBA00023136"/>
    </source>
</evidence>
<evidence type="ECO:0000256" key="7">
    <source>
        <dbReference type="ARBA" id="ARBA00022927"/>
    </source>
</evidence>
<proteinExistence type="inferred from homology"/>
<feature type="compositionally biased region" description="Low complexity" evidence="10">
    <location>
        <begin position="171"/>
        <end position="182"/>
    </location>
</feature>
<dbReference type="KEGG" id="rbg:BG454_07130"/>
<gene>
    <name evidence="13" type="ORF">BG454_07130</name>
</gene>
<keyword evidence="4" id="KW-1003">Cell membrane</keyword>
<feature type="chain" id="PRO_5014609821" evidence="11">
    <location>
        <begin position="27"/>
        <end position="272"/>
    </location>
</feature>
<dbReference type="Proteomes" id="UP000228948">
    <property type="component" value="Chromosome"/>
</dbReference>
<dbReference type="NCBIfam" id="TIGR01352">
    <property type="entry name" value="tonB_Cterm"/>
    <property type="match status" value="1"/>
</dbReference>
<dbReference type="AlphaFoldDB" id="A0A2K8K832"/>
<keyword evidence="9" id="KW-0472">Membrane</keyword>
<evidence type="ECO:0000256" key="5">
    <source>
        <dbReference type="ARBA" id="ARBA00022519"/>
    </source>
</evidence>
<keyword evidence="8" id="KW-1133">Transmembrane helix</keyword>
<keyword evidence="14" id="KW-1185">Reference proteome</keyword>
<protein>
    <submittedName>
        <fullName evidence="13">Energy transducer TonB</fullName>
    </submittedName>
</protein>
<comment type="subcellular location">
    <subcellularLocation>
        <location evidence="1">Cell inner membrane</location>
        <topology evidence="1">Single-pass membrane protein</topology>
        <orientation evidence="1">Periplasmic side</orientation>
    </subcellularLocation>
</comment>
<keyword evidence="5" id="KW-0997">Cell inner membrane</keyword>
<dbReference type="Pfam" id="PF03544">
    <property type="entry name" value="TonB_C"/>
    <property type="match status" value="1"/>
</dbReference>
<evidence type="ECO:0000256" key="10">
    <source>
        <dbReference type="SAM" id="MobiDB-lite"/>
    </source>
</evidence>
<dbReference type="PANTHER" id="PTHR33446">
    <property type="entry name" value="PROTEIN TONB-RELATED"/>
    <property type="match status" value="1"/>
</dbReference>
<feature type="domain" description="TonB C-terminal" evidence="12">
    <location>
        <begin position="185"/>
        <end position="272"/>
    </location>
</feature>
<feature type="region of interest" description="Disordered" evidence="10">
    <location>
        <begin position="66"/>
        <end position="182"/>
    </location>
</feature>
<sequence>MKPALEFLGFSSVALMAHLAVFAATAPDGVASGGDGGSNEVSIPAPLGAANAELTAMVRAWERPVTLSEPTPPMTAPQLGDPPPELPAATPSEQQLPHLSSPRESPSAPPTIPEVARDVPPLFARPEGSPTTRPRQRPDRAHAAQTRQAPQAAAPRGQQAAGQGNQGQRGAGQAQAQSGSTNSASLLAEWGGQIRSAIQRQQRSPGSRATGTVLLHLQLRADGQLLSVSLAQGSGNAALDRVALQAVQRARFPRAPEGVNGTHHFNLPLSYR</sequence>
<organism evidence="13 14">
    <name type="scientific">Roseinatronobacter bogoriensis subsp. barguzinensis</name>
    <dbReference type="NCBI Taxonomy" id="441209"/>
    <lineage>
        <taxon>Bacteria</taxon>
        <taxon>Pseudomonadati</taxon>
        <taxon>Pseudomonadota</taxon>
        <taxon>Alphaproteobacteria</taxon>
        <taxon>Rhodobacterales</taxon>
        <taxon>Paracoccaceae</taxon>
        <taxon>Roseinatronobacter</taxon>
    </lineage>
</organism>
<dbReference type="InterPro" id="IPR037682">
    <property type="entry name" value="TonB_C"/>
</dbReference>
<feature type="compositionally biased region" description="Pro residues" evidence="10">
    <location>
        <begin position="70"/>
        <end position="86"/>
    </location>
</feature>